<gene>
    <name evidence="4" type="ORF">FHS57_001529</name>
</gene>
<dbReference type="PANTHER" id="PTHR13817:SF166">
    <property type="entry name" value="NEURONAL IGCAM-RELATED"/>
    <property type="match status" value="1"/>
</dbReference>
<dbReference type="RefSeq" id="WP_183972238.1">
    <property type="nucleotide sequence ID" value="NZ_JACIBY010000002.1"/>
</dbReference>
<name>A0A7W5ZJ15_9BACT</name>
<accession>A0A7W5ZJ15</accession>
<dbReference type="InterPro" id="IPR026444">
    <property type="entry name" value="Secre_tail"/>
</dbReference>
<evidence type="ECO:0000256" key="1">
    <source>
        <dbReference type="ARBA" id="ARBA00022737"/>
    </source>
</evidence>
<proteinExistence type="predicted"/>
<evidence type="ECO:0000313" key="4">
    <source>
        <dbReference type="EMBL" id="MBB3837535.1"/>
    </source>
</evidence>
<keyword evidence="1" id="KW-0677">Repeat</keyword>
<evidence type="ECO:0000259" key="3">
    <source>
        <dbReference type="PROSITE" id="PS50853"/>
    </source>
</evidence>
<dbReference type="SUPFAM" id="SSF49265">
    <property type="entry name" value="Fibronectin type III"/>
    <property type="match status" value="3"/>
</dbReference>
<dbReference type="Gene3D" id="2.60.120.430">
    <property type="entry name" value="Galactose-binding lectin"/>
    <property type="match status" value="3"/>
</dbReference>
<dbReference type="EMBL" id="JACIBY010000002">
    <property type="protein sequence ID" value="MBB3837535.1"/>
    <property type="molecule type" value="Genomic_DNA"/>
</dbReference>
<dbReference type="CDD" id="cd00063">
    <property type="entry name" value="FN3"/>
    <property type="match status" value="3"/>
</dbReference>
<protein>
    <submittedName>
        <fullName evidence="4">Chitodextrinase</fullName>
    </submittedName>
</protein>
<dbReference type="InterPro" id="IPR017853">
    <property type="entry name" value="GH"/>
</dbReference>
<evidence type="ECO:0000256" key="2">
    <source>
        <dbReference type="SAM" id="SignalP"/>
    </source>
</evidence>
<feature type="signal peptide" evidence="2">
    <location>
        <begin position="1"/>
        <end position="22"/>
    </location>
</feature>
<dbReference type="Pfam" id="PF18962">
    <property type="entry name" value="Por_Secre_tail"/>
    <property type="match status" value="1"/>
</dbReference>
<dbReference type="InterPro" id="IPR003961">
    <property type="entry name" value="FN3_dom"/>
</dbReference>
<dbReference type="InterPro" id="IPR013783">
    <property type="entry name" value="Ig-like_fold"/>
</dbReference>
<reference evidence="4 5" key="1">
    <citation type="submission" date="2020-08" db="EMBL/GenBank/DDBJ databases">
        <title>Genomic Encyclopedia of Type Strains, Phase IV (KMG-IV): sequencing the most valuable type-strain genomes for metagenomic binning, comparative biology and taxonomic classification.</title>
        <authorList>
            <person name="Goeker M."/>
        </authorList>
    </citation>
    <scope>NUCLEOTIDE SEQUENCE [LARGE SCALE GENOMIC DNA]</scope>
    <source>
        <strain evidence="4 5">DSM 17976</strain>
    </source>
</reference>
<feature type="domain" description="Fibronectin type-III" evidence="3">
    <location>
        <begin position="1007"/>
        <end position="1093"/>
    </location>
</feature>
<dbReference type="SUPFAM" id="SSF51445">
    <property type="entry name" value="(Trans)glycosidases"/>
    <property type="match status" value="1"/>
</dbReference>
<dbReference type="PROSITE" id="PS50853">
    <property type="entry name" value="FN3"/>
    <property type="match status" value="5"/>
</dbReference>
<feature type="domain" description="Fibronectin type-III" evidence="3">
    <location>
        <begin position="435"/>
        <end position="520"/>
    </location>
</feature>
<dbReference type="InterPro" id="IPR008979">
    <property type="entry name" value="Galactose-bd-like_sf"/>
</dbReference>
<feature type="domain" description="Fibronectin type-III" evidence="3">
    <location>
        <begin position="913"/>
        <end position="1001"/>
    </location>
</feature>
<keyword evidence="2" id="KW-0732">Signal</keyword>
<dbReference type="InterPro" id="IPR050964">
    <property type="entry name" value="Striated_Muscle_Regulatory"/>
</dbReference>
<dbReference type="Gene3D" id="2.60.40.10">
    <property type="entry name" value="Immunoglobulins"/>
    <property type="match status" value="5"/>
</dbReference>
<keyword evidence="5" id="KW-1185">Reference proteome</keyword>
<dbReference type="SUPFAM" id="SSF49785">
    <property type="entry name" value="Galactose-binding domain-like"/>
    <property type="match status" value="3"/>
</dbReference>
<feature type="chain" id="PRO_5030585139" evidence="2">
    <location>
        <begin position="23"/>
        <end position="1335"/>
    </location>
</feature>
<organism evidence="4 5">
    <name type="scientific">Runella defluvii</name>
    <dbReference type="NCBI Taxonomy" id="370973"/>
    <lineage>
        <taxon>Bacteria</taxon>
        <taxon>Pseudomonadati</taxon>
        <taxon>Bacteroidota</taxon>
        <taxon>Cytophagia</taxon>
        <taxon>Cytophagales</taxon>
        <taxon>Spirosomataceae</taxon>
        <taxon>Runella</taxon>
    </lineage>
</organism>
<sequence length="1335" mass="142348">MKKILAFLIVGFYLLASLTVNAQPTVTMYVNGRYLYSAVGEKVVLRGVNEMFVYSGDKQGVSILPQIAQTGANSVRIVWNTGGSATDLDALLGNCINNKMIPIVQLDDITGNIYNLQTCLNYWKRADVIAAMNKYKKWVLLNIANEAGDNNTTDTQYQTAYIDAVAQLRGVGYTMPFIIDAAGYGQNENTILNTWNAILQSDPQHNIIFSLHPYWKDAVTQNLQTRFTNVFNAVVANNIPFMIGEGPQQTGWDCSTTIPYSWVMQQCQTNEIGWLVWTWGAVQDGTGGCANNFDVTTNGNFGSWSNTWGQAIAITDPNSIQHTSVRPPSIYGNLPPDTQAPTTPLNLAATNTTSNTATLTWTASTDNVGVTGYNIYNGTTLLASSVNNSTLLSGLACNTGYSFTVKAKDAAGNLSVASNVVSITTPICDTQAPTSPTNLTASNVSTTSTLLSWTAATDNVGVTNYQVFRGTTLAATTTATSLAITALSCNTPYLFTVKAVDAAGNVSASSNGANITTNACPTGEIVYDDNLNANWEDWSWSAYRYFNTTTPTAAEGVNSIKVEYGGYGGFSVRKNAVITPTTNTVIKFWAYSTGVNSLDVSTQPDDSGPQSNSVFLNTVANQWQEYTVTMANLGNPSAIKRINIKNNSGNSPTVYFDYIRFDSGTSTPDTQAPTSPTNLTTSNVGSTSLTLAWTSATDNVGVTSYQVFQGATMIASNITGTTYNVTNLSCATSYSYTVKAVDAAGNSSIASNSATATTSACSTGEIVYDDALNVNWADWSWSTTTNFNATSPVQQGAKSIQATFAGFSGFSLRKNAVFSPASNLSIKFWVYSTGANAFTVQTQTEDSGVTSNSYNFTTTANQWQEVTVTMAALGNPTAIKRINIQNNSSNSVVAYFDNIQLTTAATDTQAPTSPTNLATSNISQTGLTLTWTGSTDNVGVANYQVYQGTTLLNGTVTGTTYTVAGLNCNTQYNFSVTSKDAAGNTSPVSNVVTPTTLTCPDTQAPTAPTALAASAITQTGLTLTWTGSTDNVGVANYQVYQGATLLNGTVTGTTYTVAGLACGTTYSFTVKAKDAAGNQSGSSNVVSATTSACGASTIVIYDETLNTDWNDWSWATTRNFSNTTPVKVGTKSAKIDYTAWGGLSLRKVSTTVNTIASTAVRFWVRTPTATTIKVYTSSTDTGGDASGYTFTTTANVWTEYIVSLAQLGNPAQIKRIHFQNYTANNVTAYFDNIRLVSVSGARVALEEEEELSQTLSVFPNPSTGVVNVDYIAEKAEKVNVQVVGLSGLVLQEREEQAVKGKNSFSLDLSTEKIGFYLIRLQNESKSRTSKVLIQR</sequence>
<dbReference type="SMART" id="SM00060">
    <property type="entry name" value="FN3"/>
    <property type="match status" value="5"/>
</dbReference>
<dbReference type="Gene3D" id="3.20.20.80">
    <property type="entry name" value="Glycosidases"/>
    <property type="match status" value="1"/>
</dbReference>
<dbReference type="PANTHER" id="PTHR13817">
    <property type="entry name" value="TITIN"/>
    <property type="match status" value="1"/>
</dbReference>
<dbReference type="NCBIfam" id="TIGR04183">
    <property type="entry name" value="Por_Secre_tail"/>
    <property type="match status" value="1"/>
</dbReference>
<dbReference type="InterPro" id="IPR036116">
    <property type="entry name" value="FN3_sf"/>
</dbReference>
<feature type="domain" description="Fibronectin type-III" evidence="3">
    <location>
        <begin position="675"/>
        <end position="761"/>
    </location>
</feature>
<comment type="caution">
    <text evidence="4">The sequence shown here is derived from an EMBL/GenBank/DDBJ whole genome shotgun (WGS) entry which is preliminary data.</text>
</comment>
<dbReference type="Proteomes" id="UP000541352">
    <property type="component" value="Unassembled WGS sequence"/>
</dbReference>
<feature type="domain" description="Fibronectin type-III" evidence="3">
    <location>
        <begin position="343"/>
        <end position="428"/>
    </location>
</feature>
<evidence type="ECO:0000313" key="5">
    <source>
        <dbReference type="Proteomes" id="UP000541352"/>
    </source>
</evidence>
<dbReference type="Pfam" id="PF00041">
    <property type="entry name" value="fn3"/>
    <property type="match status" value="5"/>
</dbReference>